<name>B1VPS3_STRGG</name>
<feature type="domain" description="Tn3 transposase DDE" evidence="2">
    <location>
        <begin position="3"/>
        <end position="47"/>
    </location>
</feature>
<evidence type="ECO:0000256" key="1">
    <source>
        <dbReference type="SAM" id="MobiDB-lite"/>
    </source>
</evidence>
<dbReference type="GO" id="GO:0006313">
    <property type="term" value="P:DNA transposition"/>
    <property type="evidence" value="ECO:0007669"/>
    <property type="project" value="InterPro"/>
</dbReference>
<gene>
    <name evidence="3" type="ordered locus">SGR_6996</name>
</gene>
<proteinExistence type="predicted"/>
<dbReference type="InterPro" id="IPR002513">
    <property type="entry name" value="Tn3_Tnp_DDE_dom"/>
</dbReference>
<dbReference type="HOGENOM" id="CLU_1915901_0_0_11"/>
<evidence type="ECO:0000313" key="3">
    <source>
        <dbReference type="EMBL" id="BAG23823.1"/>
    </source>
</evidence>
<dbReference type="eggNOG" id="COG4644">
    <property type="taxonomic scope" value="Bacteria"/>
</dbReference>
<dbReference type="EMBL" id="AP009493">
    <property type="protein sequence ID" value="BAG23823.1"/>
    <property type="molecule type" value="Genomic_DNA"/>
</dbReference>
<accession>B1VPS3</accession>
<evidence type="ECO:0000259" key="2">
    <source>
        <dbReference type="Pfam" id="PF01526"/>
    </source>
</evidence>
<dbReference type="Proteomes" id="UP000001685">
    <property type="component" value="Chromosome"/>
</dbReference>
<dbReference type="AlphaFoldDB" id="B1VPS3"/>
<organism evidence="3 4">
    <name type="scientific">Streptomyces griseus subsp. griseus (strain JCM 4626 / CBS 651.72 / NBRC 13350 / KCC S-0626 / ISP 5235)</name>
    <dbReference type="NCBI Taxonomy" id="455632"/>
    <lineage>
        <taxon>Bacteria</taxon>
        <taxon>Bacillati</taxon>
        <taxon>Actinomycetota</taxon>
        <taxon>Actinomycetes</taxon>
        <taxon>Kitasatosporales</taxon>
        <taxon>Streptomycetaceae</taxon>
        <taxon>Streptomyces</taxon>
    </lineage>
</organism>
<protein>
    <recommendedName>
        <fullName evidence="2">Tn3 transposase DDE domain-containing protein</fullName>
    </recommendedName>
</protein>
<dbReference type="Pfam" id="PF01526">
    <property type="entry name" value="DDE_Tnp_Tn3"/>
    <property type="match status" value="1"/>
</dbReference>
<evidence type="ECO:0000313" key="4">
    <source>
        <dbReference type="Proteomes" id="UP000001685"/>
    </source>
</evidence>
<sequence>MKDTYRRPMNRRLTVQESRHRPARVICHGGCGQIRQAYRERQEDQLAGGSGPQRGGALEHLLSGRRPPLPAQEPADQLLGRYLFPTSAARPGPAPPSTTRTRPRTVTRRNSPGLSSPVSRQRTLGAAVEATD</sequence>
<feature type="region of interest" description="Disordered" evidence="1">
    <location>
        <begin position="42"/>
        <end position="132"/>
    </location>
</feature>
<feature type="compositionally biased region" description="Polar residues" evidence="1">
    <location>
        <begin position="113"/>
        <end position="122"/>
    </location>
</feature>
<dbReference type="KEGG" id="sgr:SGR_6996"/>
<reference evidence="4" key="1">
    <citation type="journal article" date="2008" name="J. Bacteriol.">
        <title>Genome sequence of the streptomycin-producing microorganism Streptomyces griseus IFO 13350.</title>
        <authorList>
            <person name="Ohnishi Y."/>
            <person name="Ishikawa J."/>
            <person name="Hara H."/>
            <person name="Suzuki H."/>
            <person name="Ikenoya M."/>
            <person name="Ikeda H."/>
            <person name="Yamashita A."/>
            <person name="Hattori M."/>
            <person name="Horinouchi S."/>
        </authorList>
    </citation>
    <scope>NUCLEOTIDE SEQUENCE [LARGE SCALE GENOMIC DNA]</scope>
    <source>
        <strain evidence="4">JCM 4626 / NBRC 13350</strain>
    </source>
</reference>
<dbReference type="GO" id="GO:0004803">
    <property type="term" value="F:transposase activity"/>
    <property type="evidence" value="ECO:0007669"/>
    <property type="project" value="InterPro"/>
</dbReference>